<accession>A0A562T0S1</accession>
<dbReference type="AlphaFoldDB" id="A0A562T0S1"/>
<name>A0A562T0S1_9HYPH</name>
<keyword evidence="2" id="KW-1185">Reference proteome</keyword>
<reference evidence="1 2" key="1">
    <citation type="submission" date="2019-07" db="EMBL/GenBank/DDBJ databases">
        <title>Genomic Encyclopedia of Archaeal and Bacterial Type Strains, Phase II (KMG-II): from individual species to whole genera.</title>
        <authorList>
            <person name="Goeker M."/>
        </authorList>
    </citation>
    <scope>NUCLEOTIDE SEQUENCE [LARGE SCALE GENOMIC DNA]</scope>
    <source>
        <strain evidence="1 2">ATCC BAA-252</strain>
    </source>
</reference>
<dbReference type="RefSeq" id="WP_208995132.1">
    <property type="nucleotide sequence ID" value="NZ_SMLY01000082.1"/>
</dbReference>
<dbReference type="PANTHER" id="PTHR11220">
    <property type="entry name" value="HEME-BINDING PROTEIN-RELATED"/>
    <property type="match status" value="1"/>
</dbReference>
<comment type="caution">
    <text evidence="1">The sequence shown here is derived from an EMBL/GenBank/DDBJ whole genome shotgun (WGS) entry which is preliminary data.</text>
</comment>
<evidence type="ECO:0000313" key="1">
    <source>
        <dbReference type="EMBL" id="TWI87175.1"/>
    </source>
</evidence>
<organism evidence="1 2">
    <name type="scientific">Roseibium hamelinense</name>
    <dbReference type="NCBI Taxonomy" id="150831"/>
    <lineage>
        <taxon>Bacteria</taxon>
        <taxon>Pseudomonadati</taxon>
        <taxon>Pseudomonadota</taxon>
        <taxon>Alphaproteobacteria</taxon>
        <taxon>Hyphomicrobiales</taxon>
        <taxon>Stappiaceae</taxon>
        <taxon>Roseibium</taxon>
    </lineage>
</organism>
<evidence type="ECO:0000313" key="2">
    <source>
        <dbReference type="Proteomes" id="UP000320593"/>
    </source>
</evidence>
<protein>
    <submittedName>
        <fullName evidence="1">SOUL heme-binding protein</fullName>
    </submittedName>
</protein>
<dbReference type="PANTHER" id="PTHR11220:SF1">
    <property type="entry name" value="HEME-BINDING PROTEIN 2"/>
    <property type="match status" value="1"/>
</dbReference>
<dbReference type="Pfam" id="PF04832">
    <property type="entry name" value="SOUL"/>
    <property type="match status" value="1"/>
</dbReference>
<dbReference type="Proteomes" id="UP000320593">
    <property type="component" value="Unassembled WGS sequence"/>
</dbReference>
<proteinExistence type="predicted"/>
<sequence length="209" mass="22334">MGILSVFLIAVGIGAMVLFQRAATGLEQPAYTVEQSSGQIEIRRYQATPAAEVTVEGSRSAATRKAFGILFDYISGANQGNGKIAMTAPVRQAPDPQKISMTAPVTQAPAGADAWQVAFFLPSQYTVASAPKPDNEQVRIVSVPGGRVAAITFSGRWTDRNFEKHAAQLSTFIGMNGLTATGAPVYAYFNDPFTLPPFRRNEVQIPIAP</sequence>
<dbReference type="InterPro" id="IPR006917">
    <property type="entry name" value="SOUL_heme-bd"/>
</dbReference>
<dbReference type="InterPro" id="IPR011256">
    <property type="entry name" value="Reg_factor_effector_dom_sf"/>
</dbReference>
<gene>
    <name evidence="1" type="ORF">JM93_02414</name>
</gene>
<dbReference type="SUPFAM" id="SSF55136">
    <property type="entry name" value="Probable bacterial effector-binding domain"/>
    <property type="match status" value="1"/>
</dbReference>
<dbReference type="Gene3D" id="3.20.80.10">
    <property type="entry name" value="Regulatory factor, effector binding domain"/>
    <property type="match status" value="1"/>
</dbReference>
<dbReference type="EMBL" id="VLLF01000005">
    <property type="protein sequence ID" value="TWI87175.1"/>
    <property type="molecule type" value="Genomic_DNA"/>
</dbReference>